<accession>A0AC34FP98</accession>
<protein>
    <submittedName>
        <fullName evidence="2">Growth hormone-inducible transmembrane protein</fullName>
    </submittedName>
</protein>
<name>A0AC34FP98_9BILA</name>
<reference evidence="2" key="1">
    <citation type="submission" date="2022-11" db="UniProtKB">
        <authorList>
            <consortium name="WormBaseParasite"/>
        </authorList>
    </citation>
    <scope>IDENTIFICATION</scope>
</reference>
<organism evidence="1 2">
    <name type="scientific">Panagrolaimus sp. ES5</name>
    <dbReference type="NCBI Taxonomy" id="591445"/>
    <lineage>
        <taxon>Eukaryota</taxon>
        <taxon>Metazoa</taxon>
        <taxon>Ecdysozoa</taxon>
        <taxon>Nematoda</taxon>
        <taxon>Chromadorea</taxon>
        <taxon>Rhabditida</taxon>
        <taxon>Tylenchina</taxon>
        <taxon>Panagrolaimomorpha</taxon>
        <taxon>Panagrolaimoidea</taxon>
        <taxon>Panagrolaimidae</taxon>
        <taxon>Panagrolaimus</taxon>
    </lineage>
</organism>
<proteinExistence type="predicted"/>
<dbReference type="Proteomes" id="UP000887579">
    <property type="component" value="Unplaced"/>
</dbReference>
<sequence length="144" mass="15214">MSLSRLACSRIVFPVSGPFLSSIRQLTTSTVRSARFGGGGSTGRFAEQFGIKAKAGPTLRERLLGPTTGKPFIYGTYALSGASVFGIGMLCYYGLGMSKGMSVMDKSALWPEYVRTRLHHTYAYLAGGLGITAGAGLIAGKNFD</sequence>
<evidence type="ECO:0000313" key="1">
    <source>
        <dbReference type="Proteomes" id="UP000887579"/>
    </source>
</evidence>
<dbReference type="WBParaSite" id="ES5_v2.g19167.t1">
    <property type="protein sequence ID" value="ES5_v2.g19167.t1"/>
    <property type="gene ID" value="ES5_v2.g19167"/>
</dbReference>
<evidence type="ECO:0000313" key="2">
    <source>
        <dbReference type="WBParaSite" id="ES5_v2.g19167.t1"/>
    </source>
</evidence>